<proteinExistence type="predicted"/>
<dbReference type="InterPro" id="IPR036047">
    <property type="entry name" value="F-box-like_dom_sf"/>
</dbReference>
<feature type="region of interest" description="Disordered" evidence="1">
    <location>
        <begin position="1"/>
        <end position="51"/>
    </location>
</feature>
<sequence>MLEASRERSELEASGESEVQLPVAGENKAGSGLHTCGEASRGNQSKPNPEKTCLSVMMKPVVSSKGMISVAEVQVSHSESSGSAGCSSLDQRMIRRTEASLENLEVFPEERGAEITEESDEVDVMEQNSSECPILMLPNEILLTIFSKLSDNTLINIAPVCKHWCELSKHKSLWPNKNIYYDYKPDRDSYARFLRAFKAIKYFQMLDVHSMPSEESEPLLSLLSNGPVSVKHFYCFCLAHPRVIVEFLERFKDTLEELIITISDERLSYGEGGTFKDGVKPRPGFMLKLISEMRNLRIIRFTGTLSYIARHQGAVNPKWYFGELENQELKLEAIAMNLKAPKRAFKNFEVLVHKLIIPFLRSKTPFLEELHLTPGIWIFPEVQNLLKDCGKLQAIVGFPMSCLHALETFKQQIFIDFIVAPWYDYEKIKGMLPNVEGLSHILDVSLCFCDQFCPYNVPEHRRLILQTFLPMLAERLPSCKRVHIFRTGSSRSGRSIGIGPFNESLHTTCALSRFLHALRGTLEEVHVTDVYHGGKNLPHLMKVVKETVPHLKCRGNALNRLGNMGCLFSIHTKSESVIPYTKKLRCLF</sequence>
<dbReference type="GeneID" id="117651712"/>
<evidence type="ECO:0000313" key="3">
    <source>
        <dbReference type="Proteomes" id="UP000515158"/>
    </source>
</evidence>
<keyword evidence="3" id="KW-1185">Reference proteome</keyword>
<dbReference type="Proteomes" id="UP000515158">
    <property type="component" value="Unplaced"/>
</dbReference>
<feature type="compositionally biased region" description="Basic and acidic residues" evidence="1">
    <location>
        <begin position="1"/>
        <end position="11"/>
    </location>
</feature>
<dbReference type="OrthoDB" id="10257471at2759"/>
<evidence type="ECO:0000256" key="1">
    <source>
        <dbReference type="SAM" id="MobiDB-lite"/>
    </source>
</evidence>
<dbReference type="PROSITE" id="PS50181">
    <property type="entry name" value="FBOX"/>
    <property type="match status" value="1"/>
</dbReference>
<dbReference type="RefSeq" id="XP_034251877.1">
    <property type="nucleotide sequence ID" value="XM_034395986.1"/>
</dbReference>
<protein>
    <submittedName>
        <fullName evidence="4">Uncharacterized protein LOC117651712</fullName>
    </submittedName>
</protein>
<dbReference type="AlphaFoldDB" id="A0A6P9A252"/>
<organism evidence="4">
    <name type="scientific">Thrips palmi</name>
    <name type="common">Melon thrips</name>
    <dbReference type="NCBI Taxonomy" id="161013"/>
    <lineage>
        <taxon>Eukaryota</taxon>
        <taxon>Metazoa</taxon>
        <taxon>Ecdysozoa</taxon>
        <taxon>Arthropoda</taxon>
        <taxon>Hexapoda</taxon>
        <taxon>Insecta</taxon>
        <taxon>Pterygota</taxon>
        <taxon>Neoptera</taxon>
        <taxon>Paraneoptera</taxon>
        <taxon>Thysanoptera</taxon>
        <taxon>Terebrantia</taxon>
        <taxon>Thripoidea</taxon>
        <taxon>Thripidae</taxon>
        <taxon>Thrips</taxon>
    </lineage>
</organism>
<evidence type="ECO:0000313" key="4">
    <source>
        <dbReference type="RefSeq" id="XP_034251877.1"/>
    </source>
</evidence>
<dbReference type="SMART" id="SM00256">
    <property type="entry name" value="FBOX"/>
    <property type="match status" value="1"/>
</dbReference>
<feature type="domain" description="F-box" evidence="2">
    <location>
        <begin position="131"/>
        <end position="177"/>
    </location>
</feature>
<dbReference type="SUPFAM" id="SSF81383">
    <property type="entry name" value="F-box domain"/>
    <property type="match status" value="1"/>
</dbReference>
<evidence type="ECO:0000259" key="2">
    <source>
        <dbReference type="PROSITE" id="PS50181"/>
    </source>
</evidence>
<reference evidence="4" key="1">
    <citation type="submission" date="2025-08" db="UniProtKB">
        <authorList>
            <consortium name="RefSeq"/>
        </authorList>
    </citation>
    <scope>IDENTIFICATION</scope>
    <source>
        <tissue evidence="4">Total insect</tissue>
    </source>
</reference>
<dbReference type="InParanoid" id="A0A6P9A252"/>
<name>A0A6P9A252_THRPL</name>
<dbReference type="Gene3D" id="1.20.1280.50">
    <property type="match status" value="1"/>
</dbReference>
<dbReference type="InterPro" id="IPR001810">
    <property type="entry name" value="F-box_dom"/>
</dbReference>
<accession>A0A6P9A252</accession>
<dbReference type="KEGG" id="tpal:117651712"/>
<gene>
    <name evidence="4" type="primary">LOC117651712</name>
</gene>
<dbReference type="Pfam" id="PF12937">
    <property type="entry name" value="F-box-like"/>
    <property type="match status" value="1"/>
</dbReference>